<dbReference type="EMBL" id="LDJP01000072">
    <property type="protein sequence ID" value="KRG83327.1"/>
    <property type="molecule type" value="Genomic_DNA"/>
</dbReference>
<organism evidence="1 2">
    <name type="scientific">Stenotrophomonas daejeonensis</name>
    <dbReference type="NCBI Taxonomy" id="659018"/>
    <lineage>
        <taxon>Bacteria</taxon>
        <taxon>Pseudomonadati</taxon>
        <taxon>Pseudomonadota</taxon>
        <taxon>Gammaproteobacteria</taxon>
        <taxon>Lysobacterales</taxon>
        <taxon>Lysobacteraceae</taxon>
        <taxon>Stenotrophomonas</taxon>
    </lineage>
</organism>
<dbReference type="Proteomes" id="UP000050940">
    <property type="component" value="Unassembled WGS sequence"/>
</dbReference>
<evidence type="ECO:0000313" key="1">
    <source>
        <dbReference type="EMBL" id="KRG83327.1"/>
    </source>
</evidence>
<proteinExistence type="predicted"/>
<gene>
    <name evidence="1" type="ORF">ABB34_12170</name>
</gene>
<sequence>MAGRPFDVEILHRLAIELEREGPFRLALQCWELIHRVAPYGSDGLIDHLPVAVTSGEMAQVRWFTEQARREVGLPPGQTIGLAGMLACAGHHGEAGRVLGFLAHASSDGRRAVSQSPSVLLGSMPKDLTRLAQELERPRSGAEEGGVHPYLELARLCFTFRKMEVAAKLFRLAANHVDLTALDSVAMSYAGARAGMATDFATIDEEALAWLGKRMSTNPDALAMLAHVALVSGDGRSAARAMERAVRVKYAGLEQVEEIVGDCLAMLGIIDTLKERPSELPGELLEEPDGNRDDGVPKVFICGFGWSGSGAVYDEIRGSEGFSEFEGAGDAPLLNADSGTEATFIQADAGLGDFWIAARSTRRVAWQRLWDMLCLHVTGLSGIGYNSYKSCAAATNNVQRHAHAYTRPFREFFEGYAALLEAPMRAGLGDLLGRTTESLCRMLLEQKGGRAVLFNNAIFGREVEMLQIFKASRAVVVFRDPLDVYADRRLKDKNHWRSPRQLAELYGWGLQKYITYRQGRQERVLGNLREVPFERFVLDRVYREQVRDWLLSGTVDNVGRSHFDPVVSSGNIGIHRGMLDANGCNQMQAMTASYRRMQELAAMAWDAGE</sequence>
<name>A0A0R0DMX4_9GAMM</name>
<dbReference type="Gene3D" id="3.40.50.300">
    <property type="entry name" value="P-loop containing nucleotide triphosphate hydrolases"/>
    <property type="match status" value="1"/>
</dbReference>
<dbReference type="AlphaFoldDB" id="A0A0R0DMX4"/>
<keyword evidence="2" id="KW-1185">Reference proteome</keyword>
<protein>
    <submittedName>
        <fullName evidence="1">Uncharacterized protein</fullName>
    </submittedName>
</protein>
<comment type="caution">
    <text evidence="1">The sequence shown here is derived from an EMBL/GenBank/DDBJ whole genome shotgun (WGS) entry which is preliminary data.</text>
</comment>
<evidence type="ECO:0000313" key="2">
    <source>
        <dbReference type="Proteomes" id="UP000050940"/>
    </source>
</evidence>
<dbReference type="InterPro" id="IPR027417">
    <property type="entry name" value="P-loop_NTPase"/>
</dbReference>
<dbReference type="PATRIC" id="fig|659018.3.peg.2570"/>
<accession>A0A0R0DMX4</accession>
<reference evidence="1 2" key="1">
    <citation type="submission" date="2015-05" db="EMBL/GenBank/DDBJ databases">
        <title>Genome sequencing and analysis of members of genus Stenotrophomonas.</title>
        <authorList>
            <person name="Patil P.P."/>
            <person name="Midha S."/>
            <person name="Patil P.B."/>
        </authorList>
    </citation>
    <scope>NUCLEOTIDE SEQUENCE [LARGE SCALE GENOMIC DNA]</scope>
    <source>
        <strain evidence="1 2">JCM 16244</strain>
    </source>
</reference>